<dbReference type="Pfam" id="PF03963">
    <property type="entry name" value="FlgD"/>
    <property type="match status" value="1"/>
</dbReference>
<keyword evidence="5" id="KW-1185">Reference proteome</keyword>
<feature type="compositionally biased region" description="Low complexity" evidence="3">
    <location>
        <begin position="146"/>
        <end position="170"/>
    </location>
</feature>
<sequence>MPTETTVQATSLHATATPATAAKKEMDSEVFLALLVAQLRNQDPTSPMDTSDMMAQSTQLASMEQLTALTDTSRESFALQMRVAAAGMVGQEVSFVDADGVTQTGIAESVSFAYEVPQVKVGEWTVPLDAVALVRAAGNQAGGATAGSSGTTAPSTDSSTTTSGSAGTAA</sequence>
<dbReference type="EMBL" id="JAGEMK010000002">
    <property type="protein sequence ID" value="MBO1751264.1"/>
    <property type="molecule type" value="Genomic_DNA"/>
</dbReference>
<keyword evidence="4" id="KW-0966">Cell projection</keyword>
<reference evidence="4" key="1">
    <citation type="submission" date="2021-03" db="EMBL/GenBank/DDBJ databases">
        <title>Actinotalea soli sp. nov., isolated from soil.</title>
        <authorList>
            <person name="Ping W."/>
            <person name="Zhang J."/>
        </authorList>
    </citation>
    <scope>NUCLEOTIDE SEQUENCE</scope>
    <source>
        <strain evidence="4">BY-33</strain>
    </source>
</reference>
<organism evidence="4 5">
    <name type="scientific">Actinotalea soli</name>
    <dbReference type="NCBI Taxonomy" id="2819234"/>
    <lineage>
        <taxon>Bacteria</taxon>
        <taxon>Bacillati</taxon>
        <taxon>Actinomycetota</taxon>
        <taxon>Actinomycetes</taxon>
        <taxon>Micrococcales</taxon>
        <taxon>Cellulomonadaceae</taxon>
        <taxon>Actinotalea</taxon>
    </lineage>
</organism>
<evidence type="ECO:0000313" key="5">
    <source>
        <dbReference type="Proteomes" id="UP000664209"/>
    </source>
</evidence>
<accession>A0A939LSG3</accession>
<evidence type="ECO:0000256" key="2">
    <source>
        <dbReference type="ARBA" id="ARBA00022795"/>
    </source>
</evidence>
<keyword evidence="4" id="KW-0969">Cilium</keyword>
<dbReference type="InterPro" id="IPR005648">
    <property type="entry name" value="FlgD"/>
</dbReference>
<proteinExistence type="inferred from homology"/>
<evidence type="ECO:0000256" key="3">
    <source>
        <dbReference type="SAM" id="MobiDB-lite"/>
    </source>
</evidence>
<name>A0A939LSG3_9CELL</name>
<evidence type="ECO:0000256" key="1">
    <source>
        <dbReference type="ARBA" id="ARBA00010577"/>
    </source>
</evidence>
<comment type="similarity">
    <text evidence="1">Belongs to the FlgD family.</text>
</comment>
<keyword evidence="2" id="KW-1005">Bacterial flagellum biogenesis</keyword>
<dbReference type="AlphaFoldDB" id="A0A939LSG3"/>
<feature type="region of interest" description="Disordered" evidence="3">
    <location>
        <begin position="141"/>
        <end position="170"/>
    </location>
</feature>
<keyword evidence="4" id="KW-0282">Flagellum</keyword>
<gene>
    <name evidence="4" type="ORF">J4G33_05555</name>
</gene>
<evidence type="ECO:0000313" key="4">
    <source>
        <dbReference type="EMBL" id="MBO1751264.1"/>
    </source>
</evidence>
<dbReference type="GO" id="GO:0044781">
    <property type="term" value="P:bacterial-type flagellum organization"/>
    <property type="evidence" value="ECO:0007669"/>
    <property type="project" value="UniProtKB-KW"/>
</dbReference>
<dbReference type="Proteomes" id="UP000664209">
    <property type="component" value="Unassembled WGS sequence"/>
</dbReference>
<protein>
    <submittedName>
        <fullName evidence="4">Flagellar hook capping protein</fullName>
    </submittedName>
</protein>
<comment type="caution">
    <text evidence="4">The sequence shown here is derived from an EMBL/GenBank/DDBJ whole genome shotgun (WGS) entry which is preliminary data.</text>
</comment>